<accession>A0A1I3SXZ4</accession>
<reference evidence="2 3" key="1">
    <citation type="submission" date="2016-10" db="EMBL/GenBank/DDBJ databases">
        <authorList>
            <person name="de Groot N.N."/>
        </authorList>
    </citation>
    <scope>NUCLEOTIDE SEQUENCE [LARGE SCALE GENOMIC DNA]</scope>
    <source>
        <strain evidence="2 3">DSM 44468</strain>
    </source>
</reference>
<dbReference type="SUPFAM" id="SSF158745">
    <property type="entry name" value="LanC-like"/>
    <property type="match status" value="1"/>
</dbReference>
<keyword evidence="1" id="KW-0479">Metal-binding</keyword>
<dbReference type="Pfam" id="PF05147">
    <property type="entry name" value="LANC_like"/>
    <property type="match status" value="1"/>
</dbReference>
<dbReference type="CDD" id="cd04793">
    <property type="entry name" value="LanC"/>
    <property type="match status" value="1"/>
</dbReference>
<evidence type="ECO:0000256" key="1">
    <source>
        <dbReference type="PIRSR" id="PIRSR607822-1"/>
    </source>
</evidence>
<dbReference type="PRINTS" id="PR01950">
    <property type="entry name" value="LANCSUPER"/>
</dbReference>
<protein>
    <submittedName>
        <fullName evidence="2">Lanthionine synthetase C-like protein</fullName>
    </submittedName>
</protein>
<dbReference type="OrthoDB" id="1882482at2"/>
<gene>
    <name evidence="2" type="ORF">SAMN05421835_10743</name>
</gene>
<dbReference type="EMBL" id="FORP01000007">
    <property type="protein sequence ID" value="SFJ63615.1"/>
    <property type="molecule type" value="Genomic_DNA"/>
</dbReference>
<keyword evidence="1" id="KW-0862">Zinc</keyword>
<dbReference type="AlphaFoldDB" id="A0A1I3SXZ4"/>
<dbReference type="Proteomes" id="UP000199025">
    <property type="component" value="Unassembled WGS sequence"/>
</dbReference>
<feature type="binding site" evidence="1">
    <location>
        <position position="328"/>
    </location>
    <ligand>
        <name>Zn(2+)</name>
        <dbReference type="ChEBI" id="CHEBI:29105"/>
    </ligand>
</feature>
<feature type="binding site" evidence="1">
    <location>
        <position position="327"/>
    </location>
    <ligand>
        <name>Zn(2+)</name>
        <dbReference type="ChEBI" id="CHEBI:29105"/>
    </ligand>
</feature>
<feature type="binding site" evidence="1">
    <location>
        <position position="278"/>
    </location>
    <ligand>
        <name>Zn(2+)</name>
        <dbReference type="ChEBI" id="CHEBI:29105"/>
    </ligand>
</feature>
<dbReference type="GO" id="GO:0046872">
    <property type="term" value="F:metal ion binding"/>
    <property type="evidence" value="ECO:0007669"/>
    <property type="project" value="UniProtKB-KW"/>
</dbReference>
<dbReference type="RefSeq" id="WP_091507204.1">
    <property type="nucleotide sequence ID" value="NZ_FORP01000007.1"/>
</dbReference>
<dbReference type="PRINTS" id="PR01955">
    <property type="entry name" value="LANCFRANKIA"/>
</dbReference>
<sequence length="407" mass="43526">MNPRAWLAGAAARLSRPAEVDLGDGDWPHHPMSLADGHSGFAMVFARLSEESPELRKVAHEHLSTAARAQRPAVENLFDGLPSLGFAARTIARAEGDYRGLLARVDPSVLRLAENLVDAEEARLRDGQPGARMARYDVTSGLAGLGRYLLACGAEAVLARVLGYLVRLTEPVVVHGHRIPGWWTPDPPMLADPMSHPDGHLNIGMAHGISGPLALLALSHRHGIVVDGHEAAMRRIVTWLLARRGSDQYGPYWPALVPLEQELAGTVESLAPSRVAWCYGAPGVARAVQLAATALGEPAWAEEAKSTLRAALRRPWEHWGIRDASLCHGSAGALHATALVLGREAEALPMLCDHLLSLREGDAVVTVPPNRPGFLDGTAGTLLALHEHLNPSSSPARLPWSAALLLA</sequence>
<evidence type="ECO:0000313" key="3">
    <source>
        <dbReference type="Proteomes" id="UP000199025"/>
    </source>
</evidence>
<dbReference type="STRING" id="115433.SAMN05421835_10743"/>
<dbReference type="InterPro" id="IPR033889">
    <property type="entry name" value="LanC"/>
</dbReference>
<evidence type="ECO:0000313" key="2">
    <source>
        <dbReference type="EMBL" id="SFJ63615.1"/>
    </source>
</evidence>
<dbReference type="GO" id="GO:0031179">
    <property type="term" value="P:peptide modification"/>
    <property type="evidence" value="ECO:0007669"/>
    <property type="project" value="InterPro"/>
</dbReference>
<dbReference type="Gene3D" id="1.50.10.20">
    <property type="match status" value="1"/>
</dbReference>
<proteinExistence type="predicted"/>
<organism evidence="2 3">
    <name type="scientific">Amycolatopsis sacchari</name>
    <dbReference type="NCBI Taxonomy" id="115433"/>
    <lineage>
        <taxon>Bacteria</taxon>
        <taxon>Bacillati</taxon>
        <taxon>Actinomycetota</taxon>
        <taxon>Actinomycetes</taxon>
        <taxon>Pseudonocardiales</taxon>
        <taxon>Pseudonocardiaceae</taxon>
        <taxon>Amycolatopsis</taxon>
    </lineage>
</organism>
<keyword evidence="3" id="KW-1185">Reference proteome</keyword>
<name>A0A1I3SXZ4_9PSEU</name>
<dbReference type="InterPro" id="IPR007822">
    <property type="entry name" value="LANC-like"/>
</dbReference>
<dbReference type="SMART" id="SM01260">
    <property type="entry name" value="LANC_like"/>
    <property type="match status" value="1"/>
</dbReference>